<reference evidence="2" key="1">
    <citation type="journal article" date="2017" name="Plant J.">
        <title>The pomegranate (Punica granatum L.) genome and the genomics of punicalagin biosynthesis.</title>
        <authorList>
            <person name="Qin G."/>
            <person name="Xu C."/>
            <person name="Ming R."/>
            <person name="Tang H."/>
            <person name="Guyot R."/>
            <person name="Kramer E.M."/>
            <person name="Hu Y."/>
            <person name="Yi X."/>
            <person name="Qi Y."/>
            <person name="Xu X."/>
            <person name="Gao Z."/>
            <person name="Pan H."/>
            <person name="Jian J."/>
            <person name="Tian Y."/>
            <person name="Yue Z."/>
            <person name="Xu Y."/>
        </authorList>
    </citation>
    <scope>NUCLEOTIDE SEQUENCE [LARGE SCALE GENOMIC DNA]</scope>
    <source>
        <strain evidence="2">cv. Dabenzi</strain>
    </source>
</reference>
<organism evidence="1 2">
    <name type="scientific">Punica granatum</name>
    <name type="common">Pomegranate</name>
    <dbReference type="NCBI Taxonomy" id="22663"/>
    <lineage>
        <taxon>Eukaryota</taxon>
        <taxon>Viridiplantae</taxon>
        <taxon>Streptophyta</taxon>
        <taxon>Embryophyta</taxon>
        <taxon>Tracheophyta</taxon>
        <taxon>Spermatophyta</taxon>
        <taxon>Magnoliopsida</taxon>
        <taxon>eudicotyledons</taxon>
        <taxon>Gunneridae</taxon>
        <taxon>Pentapetalae</taxon>
        <taxon>rosids</taxon>
        <taxon>malvids</taxon>
        <taxon>Myrtales</taxon>
        <taxon>Lythraceae</taxon>
        <taxon>Punica</taxon>
    </lineage>
</organism>
<gene>
    <name evidence="1" type="ORF">CDL15_Pgr022335</name>
</gene>
<evidence type="ECO:0000313" key="2">
    <source>
        <dbReference type="Proteomes" id="UP000197138"/>
    </source>
</evidence>
<evidence type="ECO:0000313" key="1">
    <source>
        <dbReference type="EMBL" id="OWM91586.1"/>
    </source>
</evidence>
<sequence length="116" mass="12188">MSSPPLPGRVTLTSDEISMLGSSELSAILTGDASTTSGGHLSSWVTAPEIVGATSTRVEIRAWVCGTFGPSPTDEMGYLMEVTDVRVGAVSGLFRILINLGTGTFFTLDVLRPLRV</sequence>
<comment type="caution">
    <text evidence="1">The sequence shown here is derived from an EMBL/GenBank/DDBJ whole genome shotgun (WGS) entry which is preliminary data.</text>
</comment>
<dbReference type="AlphaFoldDB" id="A0A218Y3Y6"/>
<proteinExistence type="predicted"/>
<protein>
    <submittedName>
        <fullName evidence="1">Uncharacterized protein</fullName>
    </submittedName>
</protein>
<dbReference type="Proteomes" id="UP000197138">
    <property type="component" value="Unassembled WGS sequence"/>
</dbReference>
<dbReference type="EMBL" id="MTKT01000157">
    <property type="protein sequence ID" value="OWM91586.1"/>
    <property type="molecule type" value="Genomic_DNA"/>
</dbReference>
<accession>A0A218Y3Y6</accession>
<name>A0A218Y3Y6_PUNGR</name>